<dbReference type="InterPro" id="IPR040251">
    <property type="entry name" value="SEC31-like"/>
</dbReference>
<dbReference type="OrthoDB" id="542917at2759"/>
<evidence type="ECO:0000256" key="10">
    <source>
        <dbReference type="ARBA" id="ARBA00022927"/>
    </source>
</evidence>
<gene>
    <name evidence="14" type="primary">SEC31_5</name>
    <name evidence="14" type="ORF">CU097_009544</name>
</gene>
<comment type="subcellular location">
    <subcellularLocation>
        <location evidence="1">Endoplasmic reticulum</location>
    </subcellularLocation>
</comment>
<dbReference type="SUPFAM" id="SSF50978">
    <property type="entry name" value="WD40 repeat-like"/>
    <property type="match status" value="1"/>
</dbReference>
<name>A0A367JJ43_RHIAZ</name>
<evidence type="ECO:0000256" key="11">
    <source>
        <dbReference type="ARBA" id="ARBA00025471"/>
    </source>
</evidence>
<dbReference type="GO" id="GO:0090110">
    <property type="term" value="P:COPII-coated vesicle cargo loading"/>
    <property type="evidence" value="ECO:0007669"/>
    <property type="project" value="TreeGrafter"/>
</dbReference>
<proteinExistence type="inferred from homology"/>
<organism evidence="14 15">
    <name type="scientific">Rhizopus azygosporus</name>
    <name type="common">Rhizopus microsporus var. azygosporus</name>
    <dbReference type="NCBI Taxonomy" id="86630"/>
    <lineage>
        <taxon>Eukaryota</taxon>
        <taxon>Fungi</taxon>
        <taxon>Fungi incertae sedis</taxon>
        <taxon>Mucoromycota</taxon>
        <taxon>Mucoromycotina</taxon>
        <taxon>Mucoromycetes</taxon>
        <taxon>Mucorales</taxon>
        <taxon>Mucorineae</taxon>
        <taxon>Rhizopodaceae</taxon>
        <taxon>Rhizopus</taxon>
    </lineage>
</organism>
<feature type="compositionally biased region" description="Basic and acidic residues" evidence="13">
    <location>
        <begin position="615"/>
        <end position="629"/>
    </location>
</feature>
<feature type="region of interest" description="Disordered" evidence="13">
    <location>
        <begin position="593"/>
        <end position="634"/>
    </location>
</feature>
<keyword evidence="7" id="KW-0677">Repeat</keyword>
<feature type="repeat" description="WD" evidence="12">
    <location>
        <begin position="196"/>
        <end position="238"/>
    </location>
</feature>
<dbReference type="Pfam" id="PF00400">
    <property type="entry name" value="WD40"/>
    <property type="match status" value="1"/>
</dbReference>
<dbReference type="PROSITE" id="PS50082">
    <property type="entry name" value="WD_REPEATS_2"/>
    <property type="match status" value="3"/>
</dbReference>
<dbReference type="STRING" id="86630.A0A367JJ43"/>
<comment type="similarity">
    <text evidence="2">Belongs to the WD repeat SEC31 family.</text>
</comment>
<feature type="region of interest" description="Disordered" evidence="13">
    <location>
        <begin position="968"/>
        <end position="999"/>
    </location>
</feature>
<evidence type="ECO:0000256" key="5">
    <source>
        <dbReference type="ARBA" id="ARBA00022448"/>
    </source>
</evidence>
<feature type="region of interest" description="Disordered" evidence="13">
    <location>
        <begin position="1027"/>
        <end position="1071"/>
    </location>
</feature>
<feature type="repeat" description="WD" evidence="12">
    <location>
        <begin position="339"/>
        <end position="381"/>
    </location>
</feature>
<dbReference type="AlphaFoldDB" id="A0A367JJ43"/>
<dbReference type="InterPro" id="IPR015943">
    <property type="entry name" value="WD40/YVTN_repeat-like_dom_sf"/>
</dbReference>
<accession>A0A367JJ43</accession>
<dbReference type="InterPro" id="IPR019775">
    <property type="entry name" value="WD40_repeat_CS"/>
</dbReference>
<keyword evidence="10" id="KW-0653">Protein transport</keyword>
<dbReference type="PANTHER" id="PTHR13923:SF11">
    <property type="entry name" value="SECRETORY 31, ISOFORM D"/>
    <property type="match status" value="1"/>
</dbReference>
<evidence type="ECO:0000313" key="14">
    <source>
        <dbReference type="EMBL" id="RCH89916.1"/>
    </source>
</evidence>
<evidence type="ECO:0000256" key="12">
    <source>
        <dbReference type="PROSITE-ProRule" id="PRU00221"/>
    </source>
</evidence>
<dbReference type="GO" id="GO:0005198">
    <property type="term" value="F:structural molecule activity"/>
    <property type="evidence" value="ECO:0007669"/>
    <property type="project" value="TreeGrafter"/>
</dbReference>
<feature type="compositionally biased region" description="Pro residues" evidence="13">
    <location>
        <begin position="1188"/>
        <end position="1224"/>
    </location>
</feature>
<feature type="compositionally biased region" description="Low complexity" evidence="13">
    <location>
        <begin position="1165"/>
        <end position="1187"/>
    </location>
</feature>
<comment type="function">
    <text evidence="11">Component of the coat protein complex II (COPII) which promotes the formation of transport vesicles from the endoplasmic reticulum (ER). The coat has two main functions, the physical deformation of the endoplasmic reticulum membrane into vesicles and the selection of cargo molecules.</text>
</comment>
<dbReference type="Gene3D" id="1.25.40.1030">
    <property type="match status" value="1"/>
</dbReference>
<evidence type="ECO:0000256" key="6">
    <source>
        <dbReference type="ARBA" id="ARBA00022574"/>
    </source>
</evidence>
<evidence type="ECO:0000256" key="3">
    <source>
        <dbReference type="ARBA" id="ARBA00013507"/>
    </source>
</evidence>
<feature type="compositionally biased region" description="Low complexity" evidence="13">
    <location>
        <begin position="1045"/>
        <end position="1071"/>
    </location>
</feature>
<dbReference type="GO" id="GO:0070971">
    <property type="term" value="C:endoplasmic reticulum exit site"/>
    <property type="evidence" value="ECO:0007669"/>
    <property type="project" value="TreeGrafter"/>
</dbReference>
<keyword evidence="6 12" id="KW-0853">WD repeat</keyword>
<dbReference type="GO" id="GO:0015031">
    <property type="term" value="P:protein transport"/>
    <property type="evidence" value="ECO:0007669"/>
    <property type="project" value="UniProtKB-KW"/>
</dbReference>
<evidence type="ECO:0000256" key="9">
    <source>
        <dbReference type="ARBA" id="ARBA00022892"/>
    </source>
</evidence>
<keyword evidence="5" id="KW-0813">Transport</keyword>
<feature type="compositionally biased region" description="Polar residues" evidence="13">
    <location>
        <begin position="968"/>
        <end position="991"/>
    </location>
</feature>
<evidence type="ECO:0000256" key="1">
    <source>
        <dbReference type="ARBA" id="ARBA00004240"/>
    </source>
</evidence>
<evidence type="ECO:0000256" key="7">
    <source>
        <dbReference type="ARBA" id="ARBA00022737"/>
    </source>
</evidence>
<dbReference type="InterPro" id="IPR036322">
    <property type="entry name" value="WD40_repeat_dom_sf"/>
</dbReference>
<keyword evidence="15" id="KW-1185">Reference proteome</keyword>
<feature type="compositionally biased region" description="Polar residues" evidence="13">
    <location>
        <begin position="1032"/>
        <end position="1044"/>
    </location>
</feature>
<evidence type="ECO:0000256" key="8">
    <source>
        <dbReference type="ARBA" id="ARBA00022824"/>
    </source>
</evidence>
<feature type="region of interest" description="Disordered" evidence="13">
    <location>
        <begin position="1089"/>
        <end position="1233"/>
    </location>
</feature>
<keyword evidence="8" id="KW-0256">Endoplasmic reticulum</keyword>
<evidence type="ECO:0000313" key="15">
    <source>
        <dbReference type="Proteomes" id="UP000252139"/>
    </source>
</evidence>
<dbReference type="PANTHER" id="PTHR13923">
    <property type="entry name" value="SEC31-RELATED PROTEIN"/>
    <property type="match status" value="1"/>
</dbReference>
<dbReference type="Proteomes" id="UP000252139">
    <property type="component" value="Unassembled WGS sequence"/>
</dbReference>
<sequence length="1233" mass="134812">MHRRLFMPDTIHDPLSFHLNMLPLRPSVSPNLALIWSQRWLIICSLLYELDQLHHNKLIPTKHPHGYFFLSSLLHLTTMAKRLSEINSTATFAWSPGQQTPLIAAGTAAGALDDSFSNTSELELFKLDFKNASHGAVSVAKVATSARFNKLAWGNASSSHPYGVIVGGLENGHLALWDPSKILDGKSEEEAKTWDNSTHSGQIRGLDFNKFQTNLLASAGTNNEVYIWDLTKPDTPYNPGPKSSKLDDITSVGWNGQVQHILATSSSNGHTVVWDLRNRKEVMTLSAPNSGVISGRKNISSVVWHPDVATQLVTASEDDSNPIVTLWDLRHAHSPEKILAGHTKGVLGVSWCRQDSDLLLSCGKDCKTLVWNPNSGELLGELAQDNNWTFQTEWCPRNPDLLASASFDGKISVYSLQNSGSQDDVSAVDTTNDDPFTAALKASAPAASAGFSLKHPPKWLRRPVGATFSFGGKLVSFNNKAGQAAAQVAASLRPDQVPAPQVIPRAVKITSVVTDKEIVNRSEELEIALQQQDVEQLVESRRQLADQDKESWEVIKSLLAPDAREQLMNYLGFQKSEIAAAVAKITAEKKGTEITTKEESTEETVVEQAEPAPEVAEKTDDAKTGEPKTDSVSGLFQSDNVAEDFFATQTEKTDHAAPEVDIAQAIGSAIQREPLQLYSDENSDVDRLITRAVVLGDFESAVNLCLSVEKFSDALMFAICGGGDLLQRTQQAYFKHQSKTSSYLRLLESIIEEDLSSIVATVSLEEWTSIIAVLCTFAKAEDFKQHCEALGARLEDALADDNPESTKELRRRATLCYLAAGNLEKVSRIWIAEQEELAEKNKNEGVYAFSLQQLIEKVTIFRKVISFEDPALLEVSESKLPYEYPLAPLYDKYCEYADLLASQGKLTTALSYLSLTPVVYRKATFDKLSIIRDRVYHACPSSVTSLYSQPTAPFESKPIVTEAAMTEPQATQPVASAFPQATSAQTQQHPSYQPYQPATFTPQTQATATTQVASTFTQQAQYTPQYQPAAASYTQPQPTANQPYQPTSSAYAPQAQAQAQGSQYQPYQPYQSTGYNNYPAATAPYSPQYSNAASTTYSAPRPSIPAPPPITGVAPSPRSQPQQIPPPPKKPQGAWNDPPMALAANKKSVKSPKVATAPAKRVTSPFPTQPAASAFAPPPQQHHQPQQHLPPPPQQHLPPPPQKNPLPPPPQQARPPLGPPPRGPPQYTGPRYT</sequence>
<dbReference type="SMART" id="SM00320">
    <property type="entry name" value="WD40"/>
    <property type="match status" value="5"/>
</dbReference>
<dbReference type="GO" id="GO:0007029">
    <property type="term" value="P:endoplasmic reticulum organization"/>
    <property type="evidence" value="ECO:0007669"/>
    <property type="project" value="TreeGrafter"/>
</dbReference>
<evidence type="ECO:0000256" key="13">
    <source>
        <dbReference type="SAM" id="MobiDB-lite"/>
    </source>
</evidence>
<protein>
    <recommendedName>
        <fullName evidence="4">Protein transport protein SEC31</fullName>
    </recommendedName>
    <alternativeName>
        <fullName evidence="3">Protein transport protein sec31</fullName>
    </alternativeName>
</protein>
<dbReference type="Gene3D" id="2.130.10.10">
    <property type="entry name" value="YVTN repeat-like/Quinoprotein amine dehydrogenase"/>
    <property type="match status" value="1"/>
</dbReference>
<dbReference type="PROSITE" id="PS00678">
    <property type="entry name" value="WD_REPEATS_1"/>
    <property type="match status" value="1"/>
</dbReference>
<comment type="caution">
    <text evidence="14">The sequence shown here is derived from an EMBL/GenBank/DDBJ whole genome shotgun (WGS) entry which is preliminary data.</text>
</comment>
<dbReference type="GO" id="GO:0030127">
    <property type="term" value="C:COPII vesicle coat"/>
    <property type="evidence" value="ECO:0007669"/>
    <property type="project" value="TreeGrafter"/>
</dbReference>
<evidence type="ECO:0000256" key="2">
    <source>
        <dbReference type="ARBA" id="ARBA00009358"/>
    </source>
</evidence>
<dbReference type="EMBL" id="PJQL01001206">
    <property type="protein sequence ID" value="RCH89916.1"/>
    <property type="molecule type" value="Genomic_DNA"/>
</dbReference>
<evidence type="ECO:0000256" key="4">
    <source>
        <dbReference type="ARBA" id="ARBA00021236"/>
    </source>
</evidence>
<reference evidence="14 15" key="1">
    <citation type="journal article" date="2018" name="G3 (Bethesda)">
        <title>Phylogenetic and Phylogenomic Definition of Rhizopus Species.</title>
        <authorList>
            <person name="Gryganskyi A.P."/>
            <person name="Golan J."/>
            <person name="Dolatabadi S."/>
            <person name="Mondo S."/>
            <person name="Robb S."/>
            <person name="Idnurm A."/>
            <person name="Muszewska A."/>
            <person name="Steczkiewicz K."/>
            <person name="Masonjones S."/>
            <person name="Liao H.L."/>
            <person name="Gajdeczka M.T."/>
            <person name="Anike F."/>
            <person name="Vuek A."/>
            <person name="Anishchenko I.M."/>
            <person name="Voigt K."/>
            <person name="de Hoog G.S."/>
            <person name="Smith M.E."/>
            <person name="Heitman J."/>
            <person name="Vilgalys R."/>
            <person name="Stajich J.E."/>
        </authorList>
    </citation>
    <scope>NUCLEOTIDE SEQUENCE [LARGE SCALE GENOMIC DNA]</scope>
    <source>
        <strain evidence="14 15">CBS 357.93</strain>
    </source>
</reference>
<dbReference type="InterPro" id="IPR001680">
    <property type="entry name" value="WD40_rpt"/>
</dbReference>
<keyword evidence="9" id="KW-0931">ER-Golgi transport</keyword>
<feature type="repeat" description="WD" evidence="12">
    <location>
        <begin position="242"/>
        <end position="284"/>
    </location>
</feature>